<feature type="compositionally biased region" description="Polar residues" evidence="3">
    <location>
        <begin position="1"/>
        <end position="11"/>
    </location>
</feature>
<feature type="region of interest" description="Disordered" evidence="3">
    <location>
        <begin position="1"/>
        <end position="23"/>
    </location>
</feature>
<protein>
    <submittedName>
        <fullName evidence="5">Phospholipid/glycerol acyltransferase</fullName>
    </submittedName>
</protein>
<evidence type="ECO:0000256" key="3">
    <source>
        <dbReference type="SAM" id="MobiDB-lite"/>
    </source>
</evidence>
<dbReference type="SMART" id="SM00563">
    <property type="entry name" value="PlsC"/>
    <property type="match status" value="1"/>
</dbReference>
<dbReference type="KEGG" id="cfl:Cfla_1925"/>
<dbReference type="eggNOG" id="COG0204">
    <property type="taxonomic scope" value="Bacteria"/>
</dbReference>
<evidence type="ECO:0000313" key="6">
    <source>
        <dbReference type="Proteomes" id="UP000000849"/>
    </source>
</evidence>
<dbReference type="OrthoDB" id="9808424at2"/>
<dbReference type="AlphaFoldDB" id="D5UF10"/>
<keyword evidence="2 5" id="KW-0012">Acyltransferase</keyword>
<keyword evidence="6" id="KW-1185">Reference proteome</keyword>
<keyword evidence="1 5" id="KW-0808">Transferase</keyword>
<sequence>MTGVRRTTSARDATAPHVPSAAGPAWSRWIGRFLARVVWDTRVVGAERVPRTGALVLAANHVTLLDGPLFIGVAPRPLHILVKAEMFRGPLGWLLRAAGQIPVDRTMGRPALQSALGVLRRGHAVGIFPEGTRGRGTAEQVRAGAAWLAVHGGARVVPVAILGTRRTGESPHGLPGPRRRLVVEFGEPLDVTVEGLSRREAIDRAAVAIRDAMAELVVAAQERTGISLPADDPRAID</sequence>
<proteinExistence type="predicted"/>
<dbReference type="HOGENOM" id="CLU_027938_4_2_11"/>
<evidence type="ECO:0000313" key="5">
    <source>
        <dbReference type="EMBL" id="ADG74820.1"/>
    </source>
</evidence>
<dbReference type="GO" id="GO:0005886">
    <property type="term" value="C:plasma membrane"/>
    <property type="evidence" value="ECO:0007669"/>
    <property type="project" value="TreeGrafter"/>
</dbReference>
<dbReference type="InterPro" id="IPR002123">
    <property type="entry name" value="Plipid/glycerol_acylTrfase"/>
</dbReference>
<evidence type="ECO:0000256" key="1">
    <source>
        <dbReference type="ARBA" id="ARBA00022679"/>
    </source>
</evidence>
<dbReference type="GO" id="GO:0006654">
    <property type="term" value="P:phosphatidic acid biosynthetic process"/>
    <property type="evidence" value="ECO:0007669"/>
    <property type="project" value="TreeGrafter"/>
</dbReference>
<organism evidence="5 6">
    <name type="scientific">Cellulomonas flavigena (strain ATCC 482 / DSM 20109 / BCRC 11376 / JCM 18109 / NBRC 3775 / NCIMB 8073 / NRS 134)</name>
    <dbReference type="NCBI Taxonomy" id="446466"/>
    <lineage>
        <taxon>Bacteria</taxon>
        <taxon>Bacillati</taxon>
        <taxon>Actinomycetota</taxon>
        <taxon>Actinomycetes</taxon>
        <taxon>Micrococcales</taxon>
        <taxon>Cellulomonadaceae</taxon>
        <taxon>Cellulomonas</taxon>
    </lineage>
</organism>
<dbReference type="GO" id="GO:0003841">
    <property type="term" value="F:1-acylglycerol-3-phosphate O-acyltransferase activity"/>
    <property type="evidence" value="ECO:0007669"/>
    <property type="project" value="TreeGrafter"/>
</dbReference>
<dbReference type="STRING" id="446466.Cfla_1925"/>
<dbReference type="PANTHER" id="PTHR10434">
    <property type="entry name" value="1-ACYL-SN-GLYCEROL-3-PHOSPHATE ACYLTRANSFERASE"/>
    <property type="match status" value="1"/>
</dbReference>
<gene>
    <name evidence="5" type="ordered locus">Cfla_1925</name>
</gene>
<name>D5UF10_CELFN</name>
<evidence type="ECO:0000259" key="4">
    <source>
        <dbReference type="SMART" id="SM00563"/>
    </source>
</evidence>
<dbReference type="Proteomes" id="UP000000849">
    <property type="component" value="Chromosome"/>
</dbReference>
<evidence type="ECO:0000256" key="2">
    <source>
        <dbReference type="ARBA" id="ARBA00023315"/>
    </source>
</evidence>
<dbReference type="EMBL" id="CP001964">
    <property type="protein sequence ID" value="ADG74820.1"/>
    <property type="molecule type" value="Genomic_DNA"/>
</dbReference>
<dbReference type="Pfam" id="PF01553">
    <property type="entry name" value="Acyltransferase"/>
    <property type="match status" value="1"/>
</dbReference>
<feature type="domain" description="Phospholipid/glycerol acyltransferase" evidence="4">
    <location>
        <begin position="55"/>
        <end position="164"/>
    </location>
</feature>
<dbReference type="CDD" id="cd07989">
    <property type="entry name" value="LPLAT_AGPAT-like"/>
    <property type="match status" value="1"/>
</dbReference>
<dbReference type="PANTHER" id="PTHR10434:SF11">
    <property type="entry name" value="1-ACYL-SN-GLYCEROL-3-PHOSPHATE ACYLTRANSFERASE"/>
    <property type="match status" value="1"/>
</dbReference>
<reference evidence="5 6" key="1">
    <citation type="journal article" date="2010" name="Stand. Genomic Sci.">
        <title>Complete genome sequence of Cellulomonas flavigena type strain (134).</title>
        <authorList>
            <person name="Abt B."/>
            <person name="Foster B."/>
            <person name="Lapidus A."/>
            <person name="Clum A."/>
            <person name="Sun H."/>
            <person name="Pukall R."/>
            <person name="Lucas S."/>
            <person name="Glavina Del Rio T."/>
            <person name="Nolan M."/>
            <person name="Tice H."/>
            <person name="Cheng J.F."/>
            <person name="Pitluck S."/>
            <person name="Liolios K."/>
            <person name="Ivanova N."/>
            <person name="Mavromatis K."/>
            <person name="Ovchinnikova G."/>
            <person name="Pati A."/>
            <person name="Goodwin L."/>
            <person name="Chen A."/>
            <person name="Palaniappan K."/>
            <person name="Land M."/>
            <person name="Hauser L."/>
            <person name="Chang Y.J."/>
            <person name="Jeffries C.D."/>
            <person name="Rohde M."/>
            <person name="Goker M."/>
            <person name="Woyke T."/>
            <person name="Bristow J."/>
            <person name="Eisen J.A."/>
            <person name="Markowitz V."/>
            <person name="Hugenholtz P."/>
            <person name="Kyrpides N.C."/>
            <person name="Klenk H.P."/>
        </authorList>
    </citation>
    <scope>NUCLEOTIDE SEQUENCE [LARGE SCALE GENOMIC DNA]</scope>
    <source>
        <strain evidence="6">ATCC 482 / DSM 20109 / BCRC 11376 / JCM 18109 / NBRC 3775 / NCIMB 8073 / NRS 134</strain>
    </source>
</reference>
<accession>D5UF10</accession>
<dbReference type="SUPFAM" id="SSF69593">
    <property type="entry name" value="Glycerol-3-phosphate (1)-acyltransferase"/>
    <property type="match status" value="1"/>
</dbReference>